<gene>
    <name evidence="1" type="ORF">MLD38_003070</name>
</gene>
<reference evidence="2" key="1">
    <citation type="journal article" date="2023" name="Front. Plant Sci.">
        <title>Chromosomal-level genome assembly of Melastoma candidum provides insights into trichome evolution.</title>
        <authorList>
            <person name="Zhong Y."/>
            <person name="Wu W."/>
            <person name="Sun C."/>
            <person name="Zou P."/>
            <person name="Liu Y."/>
            <person name="Dai S."/>
            <person name="Zhou R."/>
        </authorList>
    </citation>
    <scope>NUCLEOTIDE SEQUENCE [LARGE SCALE GENOMIC DNA]</scope>
</reference>
<sequence>MIESGLISVDRFSGDSRTYFLTHLHADHTRCLSSSWNRGPLFCTRIPAKLLPHKFPCFDLSLLRIHDTATWHCLFLPSPSSCTAICFT</sequence>
<name>A0ACB9S5U3_9MYRT</name>
<accession>A0ACB9S5U3</accession>
<keyword evidence="2" id="KW-1185">Reference proteome</keyword>
<evidence type="ECO:0000313" key="2">
    <source>
        <dbReference type="Proteomes" id="UP001057402"/>
    </source>
</evidence>
<comment type="caution">
    <text evidence="1">The sequence shown here is derived from an EMBL/GenBank/DDBJ whole genome shotgun (WGS) entry which is preliminary data.</text>
</comment>
<organism evidence="1 2">
    <name type="scientific">Melastoma candidum</name>
    <dbReference type="NCBI Taxonomy" id="119954"/>
    <lineage>
        <taxon>Eukaryota</taxon>
        <taxon>Viridiplantae</taxon>
        <taxon>Streptophyta</taxon>
        <taxon>Embryophyta</taxon>
        <taxon>Tracheophyta</taxon>
        <taxon>Spermatophyta</taxon>
        <taxon>Magnoliopsida</taxon>
        <taxon>eudicotyledons</taxon>
        <taxon>Gunneridae</taxon>
        <taxon>Pentapetalae</taxon>
        <taxon>rosids</taxon>
        <taxon>malvids</taxon>
        <taxon>Myrtales</taxon>
        <taxon>Melastomataceae</taxon>
        <taxon>Melastomatoideae</taxon>
        <taxon>Melastomateae</taxon>
        <taxon>Melastoma</taxon>
    </lineage>
</organism>
<dbReference type="EMBL" id="CM042881">
    <property type="protein sequence ID" value="KAI4384993.1"/>
    <property type="molecule type" value="Genomic_DNA"/>
</dbReference>
<protein>
    <submittedName>
        <fullName evidence="1">Uncharacterized protein</fullName>
    </submittedName>
</protein>
<dbReference type="Proteomes" id="UP001057402">
    <property type="component" value="Chromosome 2"/>
</dbReference>
<evidence type="ECO:0000313" key="1">
    <source>
        <dbReference type="EMBL" id="KAI4384993.1"/>
    </source>
</evidence>
<proteinExistence type="predicted"/>